<dbReference type="PANTHER" id="PTHR34001">
    <property type="entry name" value="BLL7405 PROTEIN"/>
    <property type="match status" value="1"/>
</dbReference>
<dbReference type="InterPro" id="IPR006315">
    <property type="entry name" value="OM_autotransptr_brl_dom"/>
</dbReference>
<dbReference type="InterPro" id="IPR051692">
    <property type="entry name" value="OMP-like"/>
</dbReference>
<sequence length="247" mass="26871">MKIKYLVAASALALTAASSAQAADVVMNQEPAPVVAAPAFSWTGFYAGGQIGGSWSDTDQKIKGRSDAKDFAGFGKSFSPDPSGFIGGLYAGYNYDLGNNIVLGADTDWIWGDMDESDSKSYLKDTEDEFKVSGKIKEKWAGSTRARIGYSMDRWMPYFAGGVAYAKIDSDAKFSDADGVYSKASGNKTLTGYTLGAGVDYAMTDHIILRAEYRYTDFGDKDFGNKDFKYNVDYKTNDVRVGVAYKF</sequence>
<reference evidence="8 9" key="1">
    <citation type="submission" date="2016-12" db="EMBL/GenBank/DDBJ databases">
        <title>Comparative genomics of Bartonella apis.</title>
        <authorList>
            <person name="Engel P."/>
        </authorList>
    </citation>
    <scope>NUCLEOTIDE SEQUENCE [LARGE SCALE GENOMIC DNA]</scope>
    <source>
        <strain evidence="8 9">PEB0149</strain>
    </source>
</reference>
<dbReference type="OrthoDB" id="9815357at2"/>
<feature type="domain" description="Outer membrane protein beta-barrel" evidence="7">
    <location>
        <begin position="11"/>
        <end position="247"/>
    </location>
</feature>
<proteinExistence type="inferred from homology"/>
<evidence type="ECO:0000256" key="6">
    <source>
        <dbReference type="SAM" id="SignalP"/>
    </source>
</evidence>
<evidence type="ECO:0000256" key="3">
    <source>
        <dbReference type="ARBA" id="ARBA00023136"/>
    </source>
</evidence>
<keyword evidence="3" id="KW-0472">Membrane</keyword>
<gene>
    <name evidence="8" type="ORF">PEB0149_021630</name>
</gene>
<dbReference type="InterPro" id="IPR011250">
    <property type="entry name" value="OMP/PagP_B-barrel"/>
</dbReference>
<protein>
    <submittedName>
        <fullName evidence="8">Outer membrane immunogenic protein</fullName>
    </submittedName>
</protein>
<feature type="signal peptide" evidence="6">
    <location>
        <begin position="1"/>
        <end position="22"/>
    </location>
</feature>
<dbReference type="Proteomes" id="UP000187344">
    <property type="component" value="Unassembled WGS sequence"/>
</dbReference>
<feature type="chain" id="PRO_5010352178" evidence="6">
    <location>
        <begin position="23"/>
        <end position="247"/>
    </location>
</feature>
<dbReference type="RefSeq" id="WP_075869786.1">
    <property type="nucleotide sequence ID" value="NZ_CALYQA010000005.1"/>
</dbReference>
<dbReference type="PANTHER" id="PTHR34001:SF3">
    <property type="entry name" value="BLL7405 PROTEIN"/>
    <property type="match status" value="1"/>
</dbReference>
<dbReference type="InterPro" id="IPR027385">
    <property type="entry name" value="Beta-barrel_OMP"/>
</dbReference>
<dbReference type="GO" id="GO:0009279">
    <property type="term" value="C:cell outer membrane"/>
    <property type="evidence" value="ECO:0007669"/>
    <property type="project" value="UniProtKB-SubCell"/>
</dbReference>
<keyword evidence="9" id="KW-1185">Reference proteome</keyword>
<name>A0A1R0FCS5_9HYPH</name>
<comment type="similarity">
    <text evidence="5">Belongs to the Omp25/RopB family.</text>
</comment>
<evidence type="ECO:0000256" key="2">
    <source>
        <dbReference type="ARBA" id="ARBA00022729"/>
    </source>
</evidence>
<dbReference type="SUPFAM" id="SSF56925">
    <property type="entry name" value="OMPA-like"/>
    <property type="match status" value="1"/>
</dbReference>
<dbReference type="Pfam" id="PF13505">
    <property type="entry name" value="OMP_b-brl"/>
    <property type="match status" value="1"/>
</dbReference>
<dbReference type="Gene3D" id="2.40.160.20">
    <property type="match status" value="1"/>
</dbReference>
<evidence type="ECO:0000313" key="9">
    <source>
        <dbReference type="Proteomes" id="UP000187344"/>
    </source>
</evidence>
<dbReference type="AlphaFoldDB" id="A0A1R0FCS5"/>
<dbReference type="EMBL" id="LXYT01000001">
    <property type="protein sequence ID" value="OLY44688.1"/>
    <property type="molecule type" value="Genomic_DNA"/>
</dbReference>
<evidence type="ECO:0000256" key="1">
    <source>
        <dbReference type="ARBA" id="ARBA00004442"/>
    </source>
</evidence>
<comment type="caution">
    <text evidence="8">The sequence shown here is derived from an EMBL/GenBank/DDBJ whole genome shotgun (WGS) entry which is preliminary data.</text>
</comment>
<keyword evidence="2 6" id="KW-0732">Signal</keyword>
<accession>A0A1R0FCS5</accession>
<evidence type="ECO:0000256" key="5">
    <source>
        <dbReference type="ARBA" id="ARBA00038306"/>
    </source>
</evidence>
<evidence type="ECO:0000256" key="4">
    <source>
        <dbReference type="ARBA" id="ARBA00023237"/>
    </source>
</evidence>
<organism evidence="8 9">
    <name type="scientific">Bartonella apis</name>
    <dbReference type="NCBI Taxonomy" id="1686310"/>
    <lineage>
        <taxon>Bacteria</taxon>
        <taxon>Pseudomonadati</taxon>
        <taxon>Pseudomonadota</taxon>
        <taxon>Alphaproteobacteria</taxon>
        <taxon>Hyphomicrobiales</taxon>
        <taxon>Bartonellaceae</taxon>
        <taxon>Bartonella</taxon>
    </lineage>
</organism>
<keyword evidence="4" id="KW-0998">Cell outer membrane</keyword>
<dbReference type="NCBIfam" id="TIGR01414">
    <property type="entry name" value="autotrans_barl"/>
    <property type="match status" value="1"/>
</dbReference>
<comment type="subcellular location">
    <subcellularLocation>
        <location evidence="1">Cell outer membrane</location>
    </subcellularLocation>
</comment>
<evidence type="ECO:0000259" key="7">
    <source>
        <dbReference type="Pfam" id="PF13505"/>
    </source>
</evidence>
<evidence type="ECO:0000313" key="8">
    <source>
        <dbReference type="EMBL" id="OLY44688.1"/>
    </source>
</evidence>